<reference evidence="1 2" key="1">
    <citation type="submission" date="2015-07" db="EMBL/GenBank/DDBJ databases">
        <title>The genome of Melipona quadrifasciata.</title>
        <authorList>
            <person name="Pan H."/>
            <person name="Kapheim K."/>
        </authorList>
    </citation>
    <scope>NUCLEOTIDE SEQUENCE [LARGE SCALE GENOMIC DNA]</scope>
    <source>
        <strain evidence="1">0111107301</strain>
        <tissue evidence="1">Whole body</tissue>
    </source>
</reference>
<protein>
    <submittedName>
        <fullName evidence="1">Uncharacterized protein</fullName>
    </submittedName>
</protein>
<organism evidence="1 2">
    <name type="scientific">Melipona quadrifasciata</name>
    <dbReference type="NCBI Taxonomy" id="166423"/>
    <lineage>
        <taxon>Eukaryota</taxon>
        <taxon>Metazoa</taxon>
        <taxon>Ecdysozoa</taxon>
        <taxon>Arthropoda</taxon>
        <taxon>Hexapoda</taxon>
        <taxon>Insecta</taxon>
        <taxon>Pterygota</taxon>
        <taxon>Neoptera</taxon>
        <taxon>Endopterygota</taxon>
        <taxon>Hymenoptera</taxon>
        <taxon>Apocrita</taxon>
        <taxon>Aculeata</taxon>
        <taxon>Apoidea</taxon>
        <taxon>Anthophila</taxon>
        <taxon>Apidae</taxon>
        <taxon>Melipona</taxon>
    </lineage>
</organism>
<evidence type="ECO:0000313" key="2">
    <source>
        <dbReference type="Proteomes" id="UP000053105"/>
    </source>
</evidence>
<dbReference type="EMBL" id="KQ435711">
    <property type="protein sequence ID" value="KOX79686.1"/>
    <property type="molecule type" value="Genomic_DNA"/>
</dbReference>
<proteinExistence type="predicted"/>
<dbReference type="AlphaFoldDB" id="A0A0M9AA97"/>
<accession>A0A0M9AA97</accession>
<name>A0A0M9AA97_9HYME</name>
<gene>
    <name evidence="1" type="ORF">WN51_02952</name>
</gene>
<evidence type="ECO:0000313" key="1">
    <source>
        <dbReference type="EMBL" id="KOX79686.1"/>
    </source>
</evidence>
<keyword evidence="2" id="KW-1185">Reference proteome</keyword>
<sequence>MYNLVCVRGADLRKAFRKETPATLSAIAALGARRAPARKRNLPPSPYFSLRVDTASETTAWPPGVWQTFVSSWKIANSLHGEIDSEKTAQSVELVSPATESSARLNFL</sequence>
<dbReference type="Proteomes" id="UP000053105">
    <property type="component" value="Unassembled WGS sequence"/>
</dbReference>